<name>A0A1J1GXZ5_PLAGA</name>
<dbReference type="AlphaFoldDB" id="A0A1J1GXZ5"/>
<gene>
    <name evidence="2" type="ORF">PGAL8A_00337000</name>
</gene>
<reference evidence="2" key="1">
    <citation type="submission" date="2015-04" db="EMBL/GenBank/DDBJ databases">
        <authorList>
            <consortium name="Pathogen Informatics"/>
        </authorList>
    </citation>
    <scope>NUCLEOTIDE SEQUENCE [LARGE SCALE GENOMIC DNA]</scope>
    <source>
        <strain evidence="2">8A</strain>
    </source>
</reference>
<dbReference type="OrthoDB" id="391581at2759"/>
<keyword evidence="1" id="KW-0812">Transmembrane</keyword>
<evidence type="ECO:0000256" key="1">
    <source>
        <dbReference type="SAM" id="Phobius"/>
    </source>
</evidence>
<evidence type="ECO:0000313" key="3">
    <source>
        <dbReference type="Proteomes" id="UP000220797"/>
    </source>
</evidence>
<evidence type="ECO:0000313" key="2">
    <source>
        <dbReference type="EMBL" id="CRG96152.1"/>
    </source>
</evidence>
<keyword evidence="1" id="KW-0472">Membrane</keyword>
<dbReference type="GeneID" id="39731900"/>
<organism evidence="2 3">
    <name type="scientific">Plasmodium gallinaceum</name>
    <dbReference type="NCBI Taxonomy" id="5849"/>
    <lineage>
        <taxon>Eukaryota</taxon>
        <taxon>Sar</taxon>
        <taxon>Alveolata</taxon>
        <taxon>Apicomplexa</taxon>
        <taxon>Aconoidasida</taxon>
        <taxon>Haemosporida</taxon>
        <taxon>Plasmodiidae</taxon>
        <taxon>Plasmodium</taxon>
        <taxon>Plasmodium (Haemamoeba)</taxon>
    </lineage>
</organism>
<comment type="caution">
    <text evidence="2">The sequence shown here is derived from an EMBL/GenBank/DDBJ whole genome shotgun (WGS) entry which is preliminary data.</text>
</comment>
<dbReference type="OMA" id="EWGIYQM"/>
<accession>A0A1J1GXZ5</accession>
<sequence>MKSGLWEKGVKFSFGILGIIYFLYLKRFVIQEWEIYQTKKKERDINTNKIEINECSENVRDILEEEKKNKKYKKKFNYHKDK</sequence>
<dbReference type="RefSeq" id="XP_028528957.1">
    <property type="nucleotide sequence ID" value="XM_028672401.1"/>
</dbReference>
<dbReference type="EMBL" id="CVMV01000059">
    <property type="protein sequence ID" value="CRG96152.1"/>
    <property type="molecule type" value="Genomic_DNA"/>
</dbReference>
<proteinExistence type="predicted"/>
<keyword evidence="3" id="KW-1185">Reference proteome</keyword>
<feature type="transmembrane region" description="Helical" evidence="1">
    <location>
        <begin position="12"/>
        <end position="30"/>
    </location>
</feature>
<protein>
    <submittedName>
        <fullName evidence="2">Uncharacterized protein</fullName>
    </submittedName>
</protein>
<keyword evidence="1" id="KW-1133">Transmembrane helix</keyword>
<dbReference type="VEuPathDB" id="PlasmoDB:PGAL8A_00337000"/>
<dbReference type="Proteomes" id="UP000220797">
    <property type="component" value="Unassembled WGS sequence"/>
</dbReference>